<dbReference type="Pfam" id="PF16867">
    <property type="entry name" value="DMSP_lyase"/>
    <property type="match status" value="1"/>
</dbReference>
<gene>
    <name evidence="2" type="ORF">ATH84_10695</name>
</gene>
<comment type="caution">
    <text evidence="2">The sequence shown here is derived from an EMBL/GenBank/DDBJ whole genome shotgun (WGS) entry which is preliminary data.</text>
</comment>
<proteinExistence type="predicted"/>
<protein>
    <submittedName>
        <fullName evidence="2">Dimethlysulfoniopropionate lyase</fullName>
    </submittedName>
</protein>
<sequence>MRLRPGSIDERRGLWPGLGLVAPHTRYPDHRHAPEETYPVLSPGQFRKDGSGRVRPGSGFFVPPNAPRALRSGGQPLFAVRTG</sequence>
<dbReference type="GO" id="GO:0047869">
    <property type="term" value="F:dimethylpropiothetin dethiomethylase activity"/>
    <property type="evidence" value="ECO:0007669"/>
    <property type="project" value="InterPro"/>
</dbReference>
<dbReference type="InterPro" id="IPR011051">
    <property type="entry name" value="RmlC_Cupin_sf"/>
</dbReference>
<dbReference type="EMBL" id="QUMX01000069">
    <property type="protein sequence ID" value="REG27585.1"/>
    <property type="molecule type" value="Genomic_DNA"/>
</dbReference>
<evidence type="ECO:0000313" key="3">
    <source>
        <dbReference type="Proteomes" id="UP000256794"/>
    </source>
</evidence>
<feature type="region of interest" description="Disordered" evidence="1">
    <location>
        <begin position="31"/>
        <end position="83"/>
    </location>
</feature>
<organism evidence="2 3">
    <name type="scientific">Paracoccus versutus</name>
    <name type="common">Thiobacillus versutus</name>
    <dbReference type="NCBI Taxonomy" id="34007"/>
    <lineage>
        <taxon>Bacteria</taxon>
        <taxon>Pseudomonadati</taxon>
        <taxon>Pseudomonadota</taxon>
        <taxon>Alphaproteobacteria</taxon>
        <taxon>Rhodobacterales</taxon>
        <taxon>Paracoccaceae</taxon>
        <taxon>Paracoccus</taxon>
    </lineage>
</organism>
<dbReference type="SUPFAM" id="SSF51182">
    <property type="entry name" value="RmlC-like cupins"/>
    <property type="match status" value="1"/>
</dbReference>
<accession>A0AAQ0KJ52</accession>
<keyword evidence="2" id="KW-0456">Lyase</keyword>
<evidence type="ECO:0000313" key="2">
    <source>
        <dbReference type="EMBL" id="REG27585.1"/>
    </source>
</evidence>
<dbReference type="Gene3D" id="2.60.120.10">
    <property type="entry name" value="Jelly Rolls"/>
    <property type="match status" value="1"/>
</dbReference>
<keyword evidence="3" id="KW-1185">Reference proteome</keyword>
<name>A0AAQ0KJ52_PARVE</name>
<reference evidence="2 3" key="1">
    <citation type="submission" date="2018-08" db="EMBL/GenBank/DDBJ databases">
        <title>Genomic Encyclopedia of Archaeal and Bacterial Type Strains, Phase II (KMG-II): from individual species to whole genera.</title>
        <authorList>
            <person name="Goeker M."/>
        </authorList>
    </citation>
    <scope>NUCLEOTIDE SEQUENCE [LARGE SCALE GENOMIC DNA]</scope>
    <source>
        <strain evidence="2 3">DSM 582</strain>
    </source>
</reference>
<dbReference type="InterPro" id="IPR031723">
    <property type="entry name" value="DMSP_lyase"/>
</dbReference>
<dbReference type="Proteomes" id="UP000256794">
    <property type="component" value="Unassembled WGS sequence"/>
</dbReference>
<evidence type="ECO:0000256" key="1">
    <source>
        <dbReference type="SAM" id="MobiDB-lite"/>
    </source>
</evidence>
<dbReference type="AlphaFoldDB" id="A0AAQ0KJ52"/>
<dbReference type="InterPro" id="IPR014710">
    <property type="entry name" value="RmlC-like_jellyroll"/>
</dbReference>